<dbReference type="Gene3D" id="3.30.9.10">
    <property type="entry name" value="D-Amino Acid Oxidase, subunit A, domain 2"/>
    <property type="match status" value="1"/>
</dbReference>
<dbReference type="Proteomes" id="UP001596504">
    <property type="component" value="Unassembled WGS sequence"/>
</dbReference>
<evidence type="ECO:0000256" key="1">
    <source>
        <dbReference type="ARBA" id="ARBA00023002"/>
    </source>
</evidence>
<evidence type="ECO:0000313" key="4">
    <source>
        <dbReference type="EMBL" id="MFC7343575.1"/>
    </source>
</evidence>
<organism evidence="4 5">
    <name type="scientific">Saccharopolyspora griseoalba</name>
    <dbReference type="NCBI Taxonomy" id="1431848"/>
    <lineage>
        <taxon>Bacteria</taxon>
        <taxon>Bacillati</taxon>
        <taxon>Actinomycetota</taxon>
        <taxon>Actinomycetes</taxon>
        <taxon>Pseudonocardiales</taxon>
        <taxon>Pseudonocardiaceae</taxon>
        <taxon>Saccharopolyspora</taxon>
    </lineage>
</organism>
<protein>
    <submittedName>
        <fullName evidence="4">NAD(P)/FAD-dependent oxidoreductase</fullName>
        <ecNumber evidence="4">1.-.-.-</ecNumber>
    </submittedName>
</protein>
<dbReference type="Pfam" id="PF01266">
    <property type="entry name" value="DAO"/>
    <property type="match status" value="1"/>
</dbReference>
<feature type="chain" id="PRO_5046400316" evidence="2">
    <location>
        <begin position="19"/>
        <end position="384"/>
    </location>
</feature>
<keyword evidence="2" id="KW-0732">Signal</keyword>
<feature type="signal peptide" evidence="2">
    <location>
        <begin position="1"/>
        <end position="18"/>
    </location>
</feature>
<feature type="domain" description="FAD dependent oxidoreductase" evidence="3">
    <location>
        <begin position="2"/>
        <end position="347"/>
    </location>
</feature>
<dbReference type="PANTHER" id="PTHR13847:SF289">
    <property type="entry name" value="GLYCINE OXIDASE"/>
    <property type="match status" value="1"/>
</dbReference>
<name>A0ABW2LQS3_9PSEU</name>
<keyword evidence="1 4" id="KW-0560">Oxidoreductase</keyword>
<dbReference type="PANTHER" id="PTHR13847">
    <property type="entry name" value="SARCOSINE DEHYDROGENASE-RELATED"/>
    <property type="match status" value="1"/>
</dbReference>
<dbReference type="EC" id="1.-.-.-" evidence="4"/>
<dbReference type="Gene3D" id="3.50.50.60">
    <property type="entry name" value="FAD/NAD(P)-binding domain"/>
    <property type="match status" value="1"/>
</dbReference>
<evidence type="ECO:0000313" key="5">
    <source>
        <dbReference type="Proteomes" id="UP001596504"/>
    </source>
</evidence>
<accession>A0ABW2LQS3</accession>
<dbReference type="SUPFAM" id="SSF51905">
    <property type="entry name" value="FAD/NAD(P)-binding domain"/>
    <property type="match status" value="1"/>
</dbReference>
<keyword evidence="5" id="KW-1185">Reference proteome</keyword>
<evidence type="ECO:0000259" key="3">
    <source>
        <dbReference type="Pfam" id="PF01266"/>
    </source>
</evidence>
<dbReference type="InterPro" id="IPR036188">
    <property type="entry name" value="FAD/NAD-bd_sf"/>
</dbReference>
<proteinExistence type="predicted"/>
<sequence length="384" mass="40369">MKVAVVGLGVLGASAARALAGAGAEVTVFERDAPLAGTSGTSFAWVNSHNKNPRSYHDLNVAGMAEHVALAEDPGAHRPWLARTGNLEWAEGEGAERLAQSVGELRARDYPVEWITPRRARELAPDLRVPDADIAFYPTEGYLNPALLVARLWGEARDLGARLHRAEITAIGETPRGVRLEHAGGAHEADAVVTATGRWTEALTATTGHRVAVADPDAAGSATVGLLGYTAPLPTRLNLVLTTPGLNVRPEGGGRLVVQGLDLDAHADPADPPATSGQHATELCRRLDALLEGASGARLESFRVGQRAMPADGLTAAGFLDDRSRIYALCTHSGITLGPLLGKLAAQEVVTGAEAEQLADFRPQRLVGATDLPELRPARFAGQQ</sequence>
<reference evidence="5" key="1">
    <citation type="journal article" date="2019" name="Int. J. Syst. Evol. Microbiol.">
        <title>The Global Catalogue of Microorganisms (GCM) 10K type strain sequencing project: providing services to taxonomists for standard genome sequencing and annotation.</title>
        <authorList>
            <consortium name="The Broad Institute Genomics Platform"/>
            <consortium name="The Broad Institute Genome Sequencing Center for Infectious Disease"/>
            <person name="Wu L."/>
            <person name="Ma J."/>
        </authorList>
    </citation>
    <scope>NUCLEOTIDE SEQUENCE [LARGE SCALE GENOMIC DNA]</scope>
    <source>
        <strain evidence="5">WLHS5</strain>
    </source>
</reference>
<dbReference type="GO" id="GO:0016491">
    <property type="term" value="F:oxidoreductase activity"/>
    <property type="evidence" value="ECO:0007669"/>
    <property type="project" value="UniProtKB-KW"/>
</dbReference>
<dbReference type="InterPro" id="IPR006076">
    <property type="entry name" value="FAD-dep_OxRdtase"/>
</dbReference>
<evidence type="ECO:0000256" key="2">
    <source>
        <dbReference type="SAM" id="SignalP"/>
    </source>
</evidence>
<dbReference type="EMBL" id="JBHTCJ010000010">
    <property type="protein sequence ID" value="MFC7343575.1"/>
    <property type="molecule type" value="Genomic_DNA"/>
</dbReference>
<gene>
    <name evidence="4" type="ORF">ACFQRI_19400</name>
</gene>
<comment type="caution">
    <text evidence="4">The sequence shown here is derived from an EMBL/GenBank/DDBJ whole genome shotgun (WGS) entry which is preliminary data.</text>
</comment>
<dbReference type="RefSeq" id="WP_380670600.1">
    <property type="nucleotide sequence ID" value="NZ_JBHTCJ010000010.1"/>
</dbReference>